<evidence type="ECO:0000313" key="3">
    <source>
        <dbReference type="EMBL" id="CAJ1956337.1"/>
    </source>
</evidence>
<evidence type="ECO:0000259" key="2">
    <source>
        <dbReference type="Pfam" id="PF01612"/>
    </source>
</evidence>
<keyword evidence="1" id="KW-0732">Signal</keyword>
<dbReference type="InterPro" id="IPR012337">
    <property type="entry name" value="RNaseH-like_sf"/>
</dbReference>
<evidence type="ECO:0000313" key="4">
    <source>
        <dbReference type="Proteomes" id="UP001295423"/>
    </source>
</evidence>
<comment type="caution">
    <text evidence="3">The sequence shown here is derived from an EMBL/GenBank/DDBJ whole genome shotgun (WGS) entry which is preliminary data.</text>
</comment>
<feature type="chain" id="PRO_5042095593" description="3'-5' exonuclease domain-containing protein" evidence="1">
    <location>
        <begin position="29"/>
        <end position="575"/>
    </location>
</feature>
<dbReference type="EMBL" id="CAKOGP040001914">
    <property type="protein sequence ID" value="CAJ1956337.1"/>
    <property type="molecule type" value="Genomic_DNA"/>
</dbReference>
<dbReference type="InterPro" id="IPR052408">
    <property type="entry name" value="Exonuclease_MUT-7-like"/>
</dbReference>
<protein>
    <recommendedName>
        <fullName evidence="2">3'-5' exonuclease domain-containing protein</fullName>
    </recommendedName>
</protein>
<reference evidence="3" key="1">
    <citation type="submission" date="2023-08" db="EMBL/GenBank/DDBJ databases">
        <authorList>
            <person name="Audoor S."/>
            <person name="Bilcke G."/>
        </authorList>
    </citation>
    <scope>NUCLEOTIDE SEQUENCE</scope>
</reference>
<dbReference type="Pfam" id="PF01612">
    <property type="entry name" value="DNA_pol_A_exo1"/>
    <property type="match status" value="1"/>
</dbReference>
<feature type="signal peptide" evidence="1">
    <location>
        <begin position="1"/>
        <end position="28"/>
    </location>
</feature>
<dbReference type="GO" id="GO:0003676">
    <property type="term" value="F:nucleic acid binding"/>
    <property type="evidence" value="ECO:0007669"/>
    <property type="project" value="InterPro"/>
</dbReference>
<proteinExistence type="predicted"/>
<dbReference type="SUPFAM" id="SSF53098">
    <property type="entry name" value="Ribonuclease H-like"/>
    <property type="match status" value="1"/>
</dbReference>
<dbReference type="PANTHER" id="PTHR47765">
    <property type="entry name" value="3'-5' EXONUCLEASE DOMAIN-CONTAINING PROTEIN"/>
    <property type="match status" value="1"/>
</dbReference>
<evidence type="ECO:0000256" key="1">
    <source>
        <dbReference type="SAM" id="SignalP"/>
    </source>
</evidence>
<dbReference type="PANTHER" id="PTHR47765:SF2">
    <property type="entry name" value="EXONUCLEASE MUT-7 HOMOLOG"/>
    <property type="match status" value="1"/>
</dbReference>
<dbReference type="Proteomes" id="UP001295423">
    <property type="component" value="Unassembled WGS sequence"/>
</dbReference>
<name>A0AAD2FXM1_9STRA</name>
<sequence length="575" mass="63719">MIVGSAGHPYWQCLVLCDALLSLPNVHVADICGIQQGHDSNEKLIQKEARTAGTPTSLTPNPSEIAKPLLPGFFPGDIPPINIAKLLVKERSLSNPLLPTAVKVTGSLGSLEKKTKKLVTTHLLPLGVDRKAYVDSLPWQSSSDGKRLSVKLIFGRALFQRLGKSQWDAILECLESGQVVEVIAQTRVIDRESLCKWVENRCLELEVREFRILTLDQSSDGNDDVPAQLRTDTAQMPFKHKPKSEWTTPQFAPITMEDIFGASNRIEFVNSTESIQSFVTATAGSISSPAEPSSDDHRSSFPASHLVGIDCEWQPNQLSARGEKQPVLLLQISMHTLQKVYLFDLQTMLRPLLPPDESMNEMESYVSQALLKLFRSKKIIKVGYQASSDLMRVAASYPHLPCFQEVPSVLEVDSFVKRTLQIKKQKKSRAITMSLAKLTAHYLQKSISKECQVSNWSARPLGQNQLEYAAIDAAIGPVLVENAMESINATMVNVTSNEISPKVERWEGDDGMSKVICNWRFTHFQCGGGRSEHEKYKLDKLKAGQVFGGDSSWTVSQNWIVGKPEPPVPSLLSSS</sequence>
<keyword evidence="4" id="KW-1185">Reference proteome</keyword>
<dbReference type="GO" id="GO:0006139">
    <property type="term" value="P:nucleobase-containing compound metabolic process"/>
    <property type="evidence" value="ECO:0007669"/>
    <property type="project" value="InterPro"/>
</dbReference>
<dbReference type="GO" id="GO:0008408">
    <property type="term" value="F:3'-5' exonuclease activity"/>
    <property type="evidence" value="ECO:0007669"/>
    <property type="project" value="InterPro"/>
</dbReference>
<dbReference type="InterPro" id="IPR036397">
    <property type="entry name" value="RNaseH_sf"/>
</dbReference>
<dbReference type="AlphaFoldDB" id="A0AAD2FXM1"/>
<dbReference type="Gene3D" id="3.30.420.10">
    <property type="entry name" value="Ribonuclease H-like superfamily/Ribonuclease H"/>
    <property type="match status" value="1"/>
</dbReference>
<organism evidence="3 4">
    <name type="scientific">Cylindrotheca closterium</name>
    <dbReference type="NCBI Taxonomy" id="2856"/>
    <lineage>
        <taxon>Eukaryota</taxon>
        <taxon>Sar</taxon>
        <taxon>Stramenopiles</taxon>
        <taxon>Ochrophyta</taxon>
        <taxon>Bacillariophyta</taxon>
        <taxon>Bacillariophyceae</taxon>
        <taxon>Bacillariophycidae</taxon>
        <taxon>Bacillariales</taxon>
        <taxon>Bacillariaceae</taxon>
        <taxon>Cylindrotheca</taxon>
    </lineage>
</organism>
<feature type="domain" description="3'-5' exonuclease" evidence="2">
    <location>
        <begin position="305"/>
        <end position="475"/>
    </location>
</feature>
<gene>
    <name evidence="3" type="ORF">CYCCA115_LOCUS16182</name>
</gene>
<accession>A0AAD2FXM1</accession>
<dbReference type="InterPro" id="IPR002562">
    <property type="entry name" value="3'-5'_exonuclease_dom"/>
</dbReference>